<dbReference type="InterPro" id="IPR041232">
    <property type="entry name" value="NPL"/>
</dbReference>
<keyword evidence="3" id="KW-1185">Reference proteome</keyword>
<dbReference type="Pfam" id="PF17800">
    <property type="entry name" value="NPL"/>
    <property type="match status" value="1"/>
</dbReference>
<dbReference type="Gene3D" id="2.60.120.340">
    <property type="entry name" value="Nucleoplasmin core domain"/>
    <property type="match status" value="1"/>
</dbReference>
<reference evidence="2" key="1">
    <citation type="submission" date="2023-08" db="EMBL/GenBank/DDBJ databases">
        <title>Reference Genome Resource for the Citrus Pathogen Phytophthora citrophthora.</title>
        <authorList>
            <person name="Moller H."/>
            <person name="Coetzee B."/>
            <person name="Rose L.J."/>
            <person name="Van Niekerk J.M."/>
        </authorList>
    </citation>
    <scope>NUCLEOTIDE SEQUENCE</scope>
    <source>
        <strain evidence="2">STE-U-9442</strain>
    </source>
</reference>
<organism evidence="2 3">
    <name type="scientific">Phytophthora citrophthora</name>
    <dbReference type="NCBI Taxonomy" id="4793"/>
    <lineage>
        <taxon>Eukaryota</taxon>
        <taxon>Sar</taxon>
        <taxon>Stramenopiles</taxon>
        <taxon>Oomycota</taxon>
        <taxon>Peronosporomycetes</taxon>
        <taxon>Peronosporales</taxon>
        <taxon>Peronosporaceae</taxon>
        <taxon>Phytophthora</taxon>
    </lineage>
</organism>
<comment type="caution">
    <text evidence="2">The sequence shown here is derived from an EMBL/GenBank/DDBJ whole genome shotgun (WGS) entry which is preliminary data.</text>
</comment>
<dbReference type="AlphaFoldDB" id="A0AAD9G5W3"/>
<evidence type="ECO:0000313" key="2">
    <source>
        <dbReference type="EMBL" id="KAK1932404.1"/>
    </source>
</evidence>
<dbReference type="Proteomes" id="UP001259832">
    <property type="component" value="Unassembled WGS sequence"/>
</dbReference>
<proteinExistence type="predicted"/>
<gene>
    <name evidence="2" type="ORF">P3T76_011988</name>
</gene>
<sequence length="235" mass="25901">MVAFWGYEVTETKAAVVDVPEGFVLNVVNATSTGDAQVALGLETQQLDGKSFKGVVAHLGAKQPLQVKLDLVFGHKVKFYLAKGSGTVNLTGYFQAGPVLEIEEGATVSETSKKSKKRAREEQKSWDEVRTEISDLCLVIFPICKLPPWSFYRYHGGPDQMEEESVCFHGKSSSCLNTQAWSLRLSPCGRRARFCGYLIMLDVAVIQSAASLCSCSLLLTACRKRWREDVESGVH</sequence>
<evidence type="ECO:0000313" key="3">
    <source>
        <dbReference type="Proteomes" id="UP001259832"/>
    </source>
</evidence>
<accession>A0AAD9G5W3</accession>
<feature type="domain" description="Nucleoplasmin-like" evidence="1">
    <location>
        <begin position="4"/>
        <end position="94"/>
    </location>
</feature>
<dbReference type="EMBL" id="JASMQC010000029">
    <property type="protein sequence ID" value="KAK1932404.1"/>
    <property type="molecule type" value="Genomic_DNA"/>
</dbReference>
<protein>
    <recommendedName>
        <fullName evidence="1">Nucleoplasmin-like domain-containing protein</fullName>
    </recommendedName>
</protein>
<evidence type="ECO:0000259" key="1">
    <source>
        <dbReference type="Pfam" id="PF17800"/>
    </source>
</evidence>
<name>A0AAD9G5W3_9STRA</name>